<dbReference type="Proteomes" id="UP000026962">
    <property type="component" value="Chromosome 12"/>
</dbReference>
<proteinExistence type="predicted"/>
<dbReference type="STRING" id="4537.A0A0E0MN51"/>
<evidence type="ECO:0000256" key="1">
    <source>
        <dbReference type="SAM" id="Phobius"/>
    </source>
</evidence>
<reference evidence="3" key="2">
    <citation type="submission" date="2018-05" db="EMBL/GenBank/DDBJ databases">
        <title>OpunRS2 (Oryza punctata Reference Sequence Version 2).</title>
        <authorList>
            <person name="Zhang J."/>
            <person name="Kudrna D."/>
            <person name="Lee S."/>
            <person name="Talag J."/>
            <person name="Welchert J."/>
            <person name="Wing R.A."/>
        </authorList>
    </citation>
    <scope>NUCLEOTIDE SEQUENCE [LARGE SCALE GENOMIC DNA]</scope>
</reference>
<accession>A0A0E0MN51</accession>
<feature type="transmembrane region" description="Helical" evidence="1">
    <location>
        <begin position="81"/>
        <end position="101"/>
    </location>
</feature>
<dbReference type="Pfam" id="PF13968">
    <property type="entry name" value="DUF4220"/>
    <property type="match status" value="1"/>
</dbReference>
<keyword evidence="4" id="KW-1185">Reference proteome</keyword>
<organism evidence="3">
    <name type="scientific">Oryza punctata</name>
    <name type="common">Red rice</name>
    <dbReference type="NCBI Taxonomy" id="4537"/>
    <lineage>
        <taxon>Eukaryota</taxon>
        <taxon>Viridiplantae</taxon>
        <taxon>Streptophyta</taxon>
        <taxon>Embryophyta</taxon>
        <taxon>Tracheophyta</taxon>
        <taxon>Spermatophyta</taxon>
        <taxon>Magnoliopsida</taxon>
        <taxon>Liliopsida</taxon>
        <taxon>Poales</taxon>
        <taxon>Poaceae</taxon>
        <taxon>BOP clade</taxon>
        <taxon>Oryzoideae</taxon>
        <taxon>Oryzeae</taxon>
        <taxon>Oryzinae</taxon>
        <taxon>Oryza</taxon>
    </lineage>
</organism>
<dbReference type="InterPro" id="IPR007658">
    <property type="entry name" value="DUF594"/>
</dbReference>
<evidence type="ECO:0000313" key="4">
    <source>
        <dbReference type="Proteomes" id="UP000026962"/>
    </source>
</evidence>
<keyword evidence="1" id="KW-0812">Transmembrane</keyword>
<sequence length="669" mass="75838">MAAAGPLLHVWKEWGLQVLLLLSFIFQVALLILAELRRSLDSSVLRALVWSAYMLADATAIYVLGHMSVTSRLAEHELTMFWAPFLLLHLGGQDNITAYAIEDNRLWLRHLQTLAVQVAGAAYVIYVSRIFHGSRPSLLWWATILMFAVGVIKYGERVWALRCAGRTQSGTNYRSLERRQYVSKALVKDGAMRITDAMDAGTFVLMAHWMLRVPMDLLLERVSHDDLQTDLAWEEAYKVVEMQLSLMHDVFYTKTEVMHTWHGFCVRMISLPATAVALFLFHSLDDSIMNSYSKFDVAVTYVLLVGAVLVEITSVVRVLFSSWTCTALLARWSEFQSGGIWYFLARVVLSVHRIVDAIGWRRSHWCRSMGQHNLLRLCAGSKNSRRSRIAGWMGLEDWWNTLSYSWSIPVSEFIEQLVVKELQKNGRPRDPDHIINLQLREVLKRRGLDEEPEELDWTVEESILVWHIATDLYLRCYKEKQQKATGRQDGELAELAQAAEELSNYLLFLLAARPYMLPSSVDRNAYVQMCYSLLSPKEALRCWKGLPSLDYRSADDLASSLRRLGDALNTGSTKIHQESTTPVDGRSDSAILITGAQLGSKLISEEQSTAGHMLELIVQEWVGILFYVGSRCSAYSHARQLSDGGDLATVVAILLRYITHITQGITTDP</sequence>
<reference evidence="3" key="1">
    <citation type="submission" date="2015-04" db="UniProtKB">
        <authorList>
            <consortium name="EnsemblPlants"/>
        </authorList>
    </citation>
    <scope>IDENTIFICATION</scope>
</reference>
<name>A0A0E0MN51_ORYPU</name>
<dbReference type="Gramene" id="OPUNC12G12980.1">
    <property type="protein sequence ID" value="OPUNC12G12980.1"/>
    <property type="gene ID" value="OPUNC12G12980"/>
</dbReference>
<feature type="transmembrane region" description="Helical" evidence="1">
    <location>
        <begin position="48"/>
        <end position="69"/>
    </location>
</feature>
<feature type="transmembrane region" description="Helical" evidence="1">
    <location>
        <begin position="138"/>
        <end position="155"/>
    </location>
</feature>
<dbReference type="InterPro" id="IPR025315">
    <property type="entry name" value="DUF4220"/>
</dbReference>
<evidence type="ECO:0000313" key="3">
    <source>
        <dbReference type="EnsemblPlants" id="OPUNC12G12980.1"/>
    </source>
</evidence>
<feature type="transmembrane region" description="Helical" evidence="1">
    <location>
        <begin position="113"/>
        <end position="132"/>
    </location>
</feature>
<keyword evidence="1" id="KW-0472">Membrane</keyword>
<dbReference type="EnsemblPlants" id="OPUNC12G12980.1">
    <property type="protein sequence ID" value="OPUNC12G12980.1"/>
    <property type="gene ID" value="OPUNC12G12980"/>
</dbReference>
<feature type="transmembrane region" description="Helical" evidence="1">
    <location>
        <begin position="301"/>
        <end position="320"/>
    </location>
</feature>
<dbReference type="OMA" id="RNAYVQM"/>
<dbReference type="PANTHER" id="PTHR31325">
    <property type="entry name" value="OS01G0798800 PROTEIN-RELATED"/>
    <property type="match status" value="1"/>
</dbReference>
<feature type="transmembrane region" description="Helical" evidence="1">
    <location>
        <begin position="261"/>
        <end position="281"/>
    </location>
</feature>
<feature type="domain" description="DUF4220" evidence="2">
    <location>
        <begin position="50"/>
        <end position="376"/>
    </location>
</feature>
<dbReference type="Pfam" id="PF04578">
    <property type="entry name" value="DUF594"/>
    <property type="match status" value="1"/>
</dbReference>
<keyword evidence="1" id="KW-1133">Transmembrane helix</keyword>
<protein>
    <recommendedName>
        <fullName evidence="2">DUF4220 domain-containing protein</fullName>
    </recommendedName>
</protein>
<feature type="transmembrane region" description="Helical" evidence="1">
    <location>
        <begin position="14"/>
        <end position="36"/>
    </location>
</feature>
<evidence type="ECO:0000259" key="2">
    <source>
        <dbReference type="Pfam" id="PF13968"/>
    </source>
</evidence>
<dbReference type="HOGENOM" id="CLU_009180_5_2_1"/>
<dbReference type="AlphaFoldDB" id="A0A0E0MN51"/>